<dbReference type="AlphaFoldDB" id="A0A1G6QPG8"/>
<evidence type="ECO:0000313" key="3">
    <source>
        <dbReference type="Proteomes" id="UP000198666"/>
    </source>
</evidence>
<reference evidence="3" key="1">
    <citation type="submission" date="2016-10" db="EMBL/GenBank/DDBJ databases">
        <authorList>
            <person name="Varghese N."/>
            <person name="Submissions S."/>
        </authorList>
    </citation>
    <scope>NUCLEOTIDE SEQUENCE [LARGE SCALE GENOMIC DNA]</scope>
    <source>
        <strain evidence="3">DSM 21620</strain>
    </source>
</reference>
<feature type="transmembrane region" description="Helical" evidence="1">
    <location>
        <begin position="145"/>
        <end position="167"/>
    </location>
</feature>
<dbReference type="STRING" id="361279.SAMN05421663_105148"/>
<feature type="transmembrane region" description="Helical" evidence="1">
    <location>
        <begin position="104"/>
        <end position="125"/>
    </location>
</feature>
<organism evidence="2 3">
    <name type="scientific">Terribacillus halophilus</name>
    <dbReference type="NCBI Taxonomy" id="361279"/>
    <lineage>
        <taxon>Bacteria</taxon>
        <taxon>Bacillati</taxon>
        <taxon>Bacillota</taxon>
        <taxon>Bacilli</taxon>
        <taxon>Bacillales</taxon>
        <taxon>Bacillaceae</taxon>
        <taxon>Terribacillus</taxon>
    </lineage>
</organism>
<dbReference type="Proteomes" id="UP000198666">
    <property type="component" value="Unassembled WGS sequence"/>
</dbReference>
<protein>
    <submittedName>
        <fullName evidence="2">Uncharacterized membrane protein YesL</fullName>
    </submittedName>
</protein>
<proteinExistence type="predicted"/>
<gene>
    <name evidence="2" type="ORF">SAMN05421663_105148</name>
</gene>
<sequence length="207" mass="23719">MLNKAMKNLDKSLLWITRFAYLNALFLLYSLLGLVVAGAAPATVAALQVSRRLLNGEEVKMHRTFRQAYKQEFWSANKLGWLLLGAGLILYTNYLLIKQADGQLFFLVPFLFYVLIFCFLTVVFWSFPLLAHYKASTFQVVRNAFIIGLTRFHMTLSIAVLLFALLYHSIGLPVLLVFFCFSVSAFGWMWLSMKVFSTMKQEEQLAS</sequence>
<evidence type="ECO:0000256" key="1">
    <source>
        <dbReference type="SAM" id="Phobius"/>
    </source>
</evidence>
<name>A0A1G6QPG8_9BACI</name>
<evidence type="ECO:0000313" key="2">
    <source>
        <dbReference type="EMBL" id="SDC93646.1"/>
    </source>
</evidence>
<accession>A0A1G6QPG8</accession>
<dbReference type="OrthoDB" id="2182676at2"/>
<dbReference type="InterPro" id="IPR006938">
    <property type="entry name" value="DUF624"/>
</dbReference>
<feature type="transmembrane region" description="Helical" evidence="1">
    <location>
        <begin position="79"/>
        <end position="97"/>
    </location>
</feature>
<feature type="transmembrane region" description="Helical" evidence="1">
    <location>
        <begin position="174"/>
        <end position="191"/>
    </location>
</feature>
<keyword evidence="1" id="KW-0812">Transmembrane</keyword>
<dbReference type="RefSeq" id="WP_093727233.1">
    <property type="nucleotide sequence ID" value="NZ_FMZB01000005.1"/>
</dbReference>
<dbReference type="EMBL" id="FMZB01000005">
    <property type="protein sequence ID" value="SDC93646.1"/>
    <property type="molecule type" value="Genomic_DNA"/>
</dbReference>
<keyword evidence="3" id="KW-1185">Reference proteome</keyword>
<keyword evidence="1" id="KW-0472">Membrane</keyword>
<keyword evidence="1" id="KW-1133">Transmembrane helix</keyword>
<dbReference type="Pfam" id="PF04854">
    <property type="entry name" value="DUF624"/>
    <property type="match status" value="1"/>
</dbReference>